<keyword evidence="1" id="KW-0812">Transmembrane</keyword>
<dbReference type="GO" id="GO:0005739">
    <property type="term" value="C:mitochondrion"/>
    <property type="evidence" value="ECO:0007669"/>
    <property type="project" value="TreeGrafter"/>
</dbReference>
<dbReference type="Proteomes" id="UP001497497">
    <property type="component" value="Unassembled WGS sequence"/>
</dbReference>
<evidence type="ECO:0000313" key="3">
    <source>
        <dbReference type="EMBL" id="CAL1536227.1"/>
    </source>
</evidence>
<dbReference type="PANTHER" id="PTHR45890:SF1">
    <property type="entry name" value="AARF DOMAIN CONTAINING KINASE 2"/>
    <property type="match status" value="1"/>
</dbReference>
<organism evidence="3 4">
    <name type="scientific">Lymnaea stagnalis</name>
    <name type="common">Great pond snail</name>
    <name type="synonym">Helix stagnalis</name>
    <dbReference type="NCBI Taxonomy" id="6523"/>
    <lineage>
        <taxon>Eukaryota</taxon>
        <taxon>Metazoa</taxon>
        <taxon>Spiralia</taxon>
        <taxon>Lophotrochozoa</taxon>
        <taxon>Mollusca</taxon>
        <taxon>Gastropoda</taxon>
        <taxon>Heterobranchia</taxon>
        <taxon>Euthyneura</taxon>
        <taxon>Panpulmonata</taxon>
        <taxon>Hygrophila</taxon>
        <taxon>Lymnaeoidea</taxon>
        <taxon>Lymnaeidae</taxon>
        <taxon>Lymnaea</taxon>
    </lineage>
</organism>
<evidence type="ECO:0000259" key="2">
    <source>
        <dbReference type="Pfam" id="PF03109"/>
    </source>
</evidence>
<keyword evidence="1" id="KW-0472">Membrane</keyword>
<reference evidence="3 4" key="1">
    <citation type="submission" date="2024-04" db="EMBL/GenBank/DDBJ databases">
        <authorList>
            <consortium name="Genoscope - CEA"/>
            <person name="William W."/>
        </authorList>
    </citation>
    <scope>NUCLEOTIDE SEQUENCE [LARGE SCALE GENOMIC DNA]</scope>
</reference>
<evidence type="ECO:0000313" key="4">
    <source>
        <dbReference type="Proteomes" id="UP001497497"/>
    </source>
</evidence>
<sequence>METAVLLLYKTGIKIIPKHYSKILQQGFLQHQKQFLNINIRLQLIQTLKEKAIFINNLKPPVTYSLKPHLHAIVNFTAIRILSFSNICTLSFGYTFSLMSLPVLFFGCTLKHRIVVCTVAKCETLQLDSNGILSSSMLQEVIDKQRYQQSSWYSFKELLFLNLRAAHLFIVFFPLLLIYPLTYVSPKCFNIWISLLYIGVERSGATFIKLGQWASTRRDLFSRDFCDKFSGLHHQVQPHAWSHTEKALHGAYGSNWQNLLHLDRNQKPVGSGCIAQVYKGYVSRDFVPTSNSRHETSSTDLGSVTGSKCDKVLNNASAAVENLVPVAIKILHPNIVQTFQRDLRLMAITAKYLTLMFPKLHWVNLKQCVEEFALTMCKQ</sequence>
<feature type="transmembrane region" description="Helical" evidence="1">
    <location>
        <begin position="158"/>
        <end position="181"/>
    </location>
</feature>
<evidence type="ECO:0000256" key="1">
    <source>
        <dbReference type="SAM" id="Phobius"/>
    </source>
</evidence>
<name>A0AAV2HQ59_LYMST</name>
<dbReference type="PANTHER" id="PTHR45890">
    <property type="entry name" value="AARF DOMAIN CONTAINING KINASE 2 (PREDICTED)"/>
    <property type="match status" value="1"/>
</dbReference>
<feature type="domain" description="ABC1 atypical kinase-like" evidence="2">
    <location>
        <begin position="324"/>
        <end position="375"/>
    </location>
</feature>
<keyword evidence="4" id="KW-1185">Reference proteome</keyword>
<dbReference type="InterPro" id="IPR004147">
    <property type="entry name" value="ABC1_dom"/>
</dbReference>
<dbReference type="EMBL" id="CAXITT010000224">
    <property type="protein sequence ID" value="CAL1536227.1"/>
    <property type="molecule type" value="Genomic_DNA"/>
</dbReference>
<feature type="non-terminal residue" evidence="3">
    <location>
        <position position="379"/>
    </location>
</feature>
<comment type="caution">
    <text evidence="3">The sequence shown here is derived from an EMBL/GenBank/DDBJ whole genome shotgun (WGS) entry which is preliminary data.</text>
</comment>
<accession>A0AAV2HQ59</accession>
<dbReference type="AlphaFoldDB" id="A0AAV2HQ59"/>
<gene>
    <name evidence="3" type="ORF">GSLYS_00010140001</name>
</gene>
<proteinExistence type="predicted"/>
<protein>
    <recommendedName>
        <fullName evidence="2">ABC1 atypical kinase-like domain-containing protein</fullName>
    </recommendedName>
</protein>
<dbReference type="InterPro" id="IPR052402">
    <property type="entry name" value="ADCK_kinase"/>
</dbReference>
<keyword evidence="1" id="KW-1133">Transmembrane helix</keyword>
<dbReference type="Pfam" id="PF03109">
    <property type="entry name" value="ABC1"/>
    <property type="match status" value="1"/>
</dbReference>